<organism evidence="1 2">
    <name type="scientific">Symbiodinium necroappetens</name>
    <dbReference type="NCBI Taxonomy" id="1628268"/>
    <lineage>
        <taxon>Eukaryota</taxon>
        <taxon>Sar</taxon>
        <taxon>Alveolata</taxon>
        <taxon>Dinophyceae</taxon>
        <taxon>Suessiales</taxon>
        <taxon>Symbiodiniaceae</taxon>
        <taxon>Symbiodinium</taxon>
    </lineage>
</organism>
<proteinExistence type="predicted"/>
<gene>
    <name evidence="1" type="ORF">SNEC2469_LOCUS11727</name>
</gene>
<dbReference type="OrthoDB" id="412500at2759"/>
<dbReference type="AlphaFoldDB" id="A0A812R9S0"/>
<evidence type="ECO:0000313" key="2">
    <source>
        <dbReference type="Proteomes" id="UP000601435"/>
    </source>
</evidence>
<accession>A0A812R9S0</accession>
<dbReference type="Proteomes" id="UP000601435">
    <property type="component" value="Unassembled WGS sequence"/>
</dbReference>
<sequence length="385" mass="43567">MQAEVPAHRVQKRVIHLLSQKIDQFLVTAVTPEMPVPSKDDVHHPCKKPLGQAMSLCSRLVSDYVFRFLRRAATALKQELQQQKYKSVNILCDASPKSRMDVWLPIISCGSMASPWVLQRLADLQVTTVGNTAKMDMVQQLCDTMAENMTVERKNAGKKLFLEPVSVLRSSNCLKCVSNQYCCSGKGVGAHDLRPRELARLKQTKLASREQLRALGHVMELLELPLEMPCKRLRPLDPQSEIRLKVGSTPYLWNKNTGQSTWDCLPNPCKEDHLRVTIQADEGGPLYCAQSFCAQHGLPMHLTRDELYLGRIFVSKLTYCMLRHARSHNLLDEGTSCPLVYGQSGRCMEKCRFEAHPEDMLQQVFQQSILEETLVCICLASLRFA</sequence>
<keyword evidence="2" id="KW-1185">Reference proteome</keyword>
<comment type="caution">
    <text evidence="1">The sequence shown here is derived from an EMBL/GenBank/DDBJ whole genome shotgun (WGS) entry which is preliminary data.</text>
</comment>
<reference evidence="1" key="1">
    <citation type="submission" date="2021-02" db="EMBL/GenBank/DDBJ databases">
        <authorList>
            <person name="Dougan E. K."/>
            <person name="Rhodes N."/>
            <person name="Thang M."/>
            <person name="Chan C."/>
        </authorList>
    </citation>
    <scope>NUCLEOTIDE SEQUENCE</scope>
</reference>
<evidence type="ECO:0000313" key="1">
    <source>
        <dbReference type="EMBL" id="CAE7427258.1"/>
    </source>
</evidence>
<dbReference type="EMBL" id="CAJNJA010018616">
    <property type="protein sequence ID" value="CAE7427258.1"/>
    <property type="molecule type" value="Genomic_DNA"/>
</dbReference>
<protein>
    <submittedName>
        <fullName evidence="1">Uncharacterized protein</fullName>
    </submittedName>
</protein>
<name>A0A812R9S0_9DINO</name>